<keyword evidence="4" id="KW-1185">Reference proteome</keyword>
<evidence type="ECO:0000256" key="2">
    <source>
        <dbReference type="SAM" id="SignalP"/>
    </source>
</evidence>
<reference evidence="3 4" key="1">
    <citation type="submission" date="2018-07" db="EMBL/GenBank/DDBJ databases">
        <title>Streptomyces species from bats.</title>
        <authorList>
            <person name="Dunlap C."/>
        </authorList>
    </citation>
    <scope>NUCLEOTIDE SEQUENCE [LARGE SCALE GENOMIC DNA]</scope>
    <source>
        <strain evidence="3 4">AC230</strain>
    </source>
</reference>
<dbReference type="OrthoDB" id="4221065at2"/>
<accession>A0A370B8Q8</accession>
<keyword evidence="2" id="KW-0732">Signal</keyword>
<comment type="caution">
    <text evidence="3">The sequence shown here is derived from an EMBL/GenBank/DDBJ whole genome shotgun (WGS) entry which is preliminary data.</text>
</comment>
<evidence type="ECO:0000313" key="3">
    <source>
        <dbReference type="EMBL" id="RDG36514.1"/>
    </source>
</evidence>
<gene>
    <name evidence="3" type="ORF">DVH02_19420</name>
</gene>
<dbReference type="AlphaFoldDB" id="A0A370B8Q8"/>
<name>A0A370B8Q8_9ACTN</name>
<feature type="chain" id="PRO_5039223730" description="Lipoprotein" evidence="2">
    <location>
        <begin position="19"/>
        <end position="246"/>
    </location>
</feature>
<evidence type="ECO:0008006" key="5">
    <source>
        <dbReference type="Google" id="ProtNLM"/>
    </source>
</evidence>
<dbReference type="RefSeq" id="WP_114625097.1">
    <property type="nucleotide sequence ID" value="NZ_QQNA01000153.1"/>
</dbReference>
<protein>
    <recommendedName>
        <fullName evidence="5">Lipoprotein</fullName>
    </recommendedName>
</protein>
<dbReference type="PROSITE" id="PS51257">
    <property type="entry name" value="PROKAR_LIPOPROTEIN"/>
    <property type="match status" value="1"/>
</dbReference>
<evidence type="ECO:0000313" key="4">
    <source>
        <dbReference type="Proteomes" id="UP000253741"/>
    </source>
</evidence>
<dbReference type="EMBL" id="QQNA01000153">
    <property type="protein sequence ID" value="RDG36514.1"/>
    <property type="molecule type" value="Genomic_DNA"/>
</dbReference>
<dbReference type="Proteomes" id="UP000253741">
    <property type="component" value="Unassembled WGS sequence"/>
</dbReference>
<feature type="signal peptide" evidence="2">
    <location>
        <begin position="1"/>
        <end position="18"/>
    </location>
</feature>
<proteinExistence type="predicted"/>
<evidence type="ECO:0000256" key="1">
    <source>
        <dbReference type="SAM" id="MobiDB-lite"/>
    </source>
</evidence>
<sequence>MRNTRRPAALLRPLIVTAALLTAATAVTGCGGGSGDGSGSGSGSGSDKNAASYEKAGDLVKEVNKAMRETAFHGSGTSTALGGGTQETWSDPEQGLRMKSSGKAGSGEIYCKGGKNFISAPLLATSVEQSGQKITVPDRLADVYVTNETGQGCDAYYRIDESATFAKDKNAEVDGEKTVALTISVSGTSDTYHVAAEGTPYLLRMDSVRDGLTSTTTYGKFGQRNTITVPSETMPMDEFRKQVMGG</sequence>
<organism evidence="3 4">
    <name type="scientific">Streptomyces corynorhini</name>
    <dbReference type="NCBI Taxonomy" id="2282652"/>
    <lineage>
        <taxon>Bacteria</taxon>
        <taxon>Bacillati</taxon>
        <taxon>Actinomycetota</taxon>
        <taxon>Actinomycetes</taxon>
        <taxon>Kitasatosporales</taxon>
        <taxon>Streptomycetaceae</taxon>
        <taxon>Streptomyces</taxon>
    </lineage>
</organism>
<feature type="region of interest" description="Disordered" evidence="1">
    <location>
        <begin position="72"/>
        <end position="101"/>
    </location>
</feature>